<dbReference type="eggNOG" id="ENOG502T3FR">
    <property type="taxonomic scope" value="Eukaryota"/>
</dbReference>
<name>G2QA55_THET4</name>
<feature type="compositionally biased region" description="Basic and acidic residues" evidence="1">
    <location>
        <begin position="173"/>
        <end position="187"/>
    </location>
</feature>
<dbReference type="HOGENOM" id="CLU_769691_0_0_1"/>
<evidence type="ECO:0000256" key="1">
    <source>
        <dbReference type="SAM" id="MobiDB-lite"/>
    </source>
</evidence>
<feature type="compositionally biased region" description="Polar residues" evidence="1">
    <location>
        <begin position="68"/>
        <end position="85"/>
    </location>
</feature>
<feature type="compositionally biased region" description="Low complexity" evidence="1">
    <location>
        <begin position="141"/>
        <end position="150"/>
    </location>
</feature>
<feature type="region of interest" description="Disordered" evidence="1">
    <location>
        <begin position="1"/>
        <end position="376"/>
    </location>
</feature>
<dbReference type="RefSeq" id="XP_003661048.1">
    <property type="nucleotide sequence ID" value="XM_003661000.1"/>
</dbReference>
<dbReference type="KEGG" id="mtm:MYCTH_2299997"/>
<reference evidence="2 3" key="1">
    <citation type="journal article" date="2011" name="Nat. Biotechnol.">
        <title>Comparative genomic analysis of the thermophilic biomass-degrading fungi Myceliophthora thermophila and Thielavia terrestris.</title>
        <authorList>
            <person name="Berka R.M."/>
            <person name="Grigoriev I.V."/>
            <person name="Otillar R."/>
            <person name="Salamov A."/>
            <person name="Grimwood J."/>
            <person name="Reid I."/>
            <person name="Ishmael N."/>
            <person name="John T."/>
            <person name="Darmond C."/>
            <person name="Moisan M.-C."/>
            <person name="Henrissat B."/>
            <person name="Coutinho P.M."/>
            <person name="Lombard V."/>
            <person name="Natvig D.O."/>
            <person name="Lindquist E."/>
            <person name="Schmutz J."/>
            <person name="Lucas S."/>
            <person name="Harris P."/>
            <person name="Powlowski J."/>
            <person name="Bellemare A."/>
            <person name="Taylor D."/>
            <person name="Butler G."/>
            <person name="de Vries R.P."/>
            <person name="Allijn I.E."/>
            <person name="van den Brink J."/>
            <person name="Ushinsky S."/>
            <person name="Storms R."/>
            <person name="Powell A.J."/>
            <person name="Paulsen I.T."/>
            <person name="Elbourne L.D.H."/>
            <person name="Baker S.E."/>
            <person name="Magnuson J."/>
            <person name="LaBoissiere S."/>
            <person name="Clutterbuck A.J."/>
            <person name="Martinez D."/>
            <person name="Wogulis M."/>
            <person name="de Leon A.L."/>
            <person name="Rey M.W."/>
            <person name="Tsang A."/>
        </authorList>
    </citation>
    <scope>NUCLEOTIDE SEQUENCE [LARGE SCALE GENOMIC DNA]</scope>
    <source>
        <strain evidence="3">ATCC 42464 / BCRC 31852 / DSM 1799</strain>
    </source>
</reference>
<feature type="compositionally biased region" description="Basic and acidic residues" evidence="1">
    <location>
        <begin position="323"/>
        <end position="341"/>
    </location>
</feature>
<dbReference type="AlphaFoldDB" id="G2QA55"/>
<accession>G2QA55</accession>
<proteinExistence type="predicted"/>
<keyword evidence="3" id="KW-1185">Reference proteome</keyword>
<dbReference type="GeneID" id="11511710"/>
<dbReference type="OrthoDB" id="4589437at2759"/>
<dbReference type="InParanoid" id="G2QA55"/>
<sequence>MDESGRKGTGTQSVQSEAALFSVVKPSQSTADSLPSPAMDSLTGRPSSMKTGPVGRKTSFRVREWAKRSNSSRTAPSTGTSASESLKSHIKHLGGGRLEQVEVRGTANNTTLLAPFPKRGLRSRTSSIDSRVTQWVDFYPSSSESSNSQSKPQADDDDGKRPDDEQPGQQQRQQERQQERRRERQWERAGSNSDLRPAPLRIPSSERRGGASADTPPSKPLERKDSKWKPLPILPAQRASRGREQSGLGPAPPTPTKRAETRGPQEPEPAEQPPTEQGKGGRKGGPSRSDEPQPLPTFRFDSAPPTPDSSAGGAARVLVGEQDWGRQVEGARARPAGELRGPKGPLQGRAPEGRDEKGTGGSGAVGMDSPPKQVVRHTREERVWLHVNYRGEAPFLQAWGLDIANPGDRLEGLTILRELMQAEGAGGGPERREHGNAA</sequence>
<organism evidence="2 3">
    <name type="scientific">Thermothelomyces thermophilus (strain ATCC 42464 / BCRC 31852 / DSM 1799)</name>
    <name type="common">Sporotrichum thermophile</name>
    <dbReference type="NCBI Taxonomy" id="573729"/>
    <lineage>
        <taxon>Eukaryota</taxon>
        <taxon>Fungi</taxon>
        <taxon>Dikarya</taxon>
        <taxon>Ascomycota</taxon>
        <taxon>Pezizomycotina</taxon>
        <taxon>Sordariomycetes</taxon>
        <taxon>Sordariomycetidae</taxon>
        <taxon>Sordariales</taxon>
        <taxon>Chaetomiaceae</taxon>
        <taxon>Thermothelomyces</taxon>
    </lineage>
</organism>
<dbReference type="Proteomes" id="UP000007322">
    <property type="component" value="Chromosome 2"/>
</dbReference>
<evidence type="ECO:0000313" key="3">
    <source>
        <dbReference type="Proteomes" id="UP000007322"/>
    </source>
</evidence>
<dbReference type="EMBL" id="CP003003">
    <property type="protein sequence ID" value="AEO55803.1"/>
    <property type="molecule type" value="Genomic_DNA"/>
</dbReference>
<evidence type="ECO:0000313" key="2">
    <source>
        <dbReference type="EMBL" id="AEO55803.1"/>
    </source>
</evidence>
<dbReference type="VEuPathDB" id="FungiDB:MYCTH_2299997"/>
<protein>
    <submittedName>
        <fullName evidence="2">Uncharacterized protein</fullName>
    </submittedName>
</protein>
<feature type="compositionally biased region" description="Polar residues" evidence="1">
    <location>
        <begin position="123"/>
        <end position="133"/>
    </location>
</feature>
<gene>
    <name evidence="2" type="ORF">MYCTH_2299997</name>
</gene>